<evidence type="ECO:0000256" key="2">
    <source>
        <dbReference type="ARBA" id="ARBA00023216"/>
    </source>
</evidence>
<dbReference type="Proteomes" id="UP001153076">
    <property type="component" value="Unassembled WGS sequence"/>
</dbReference>
<comment type="caution">
    <text evidence="3">The sequence shown here is derived from an EMBL/GenBank/DDBJ whole genome shotgun (WGS) entry which is preliminary data.</text>
</comment>
<organism evidence="3 4">
    <name type="scientific">Carnegiea gigantea</name>
    <dbReference type="NCBI Taxonomy" id="171969"/>
    <lineage>
        <taxon>Eukaryota</taxon>
        <taxon>Viridiplantae</taxon>
        <taxon>Streptophyta</taxon>
        <taxon>Embryophyta</taxon>
        <taxon>Tracheophyta</taxon>
        <taxon>Spermatophyta</taxon>
        <taxon>Magnoliopsida</taxon>
        <taxon>eudicotyledons</taxon>
        <taxon>Gunneridae</taxon>
        <taxon>Pentapetalae</taxon>
        <taxon>Caryophyllales</taxon>
        <taxon>Cactineae</taxon>
        <taxon>Cactaceae</taxon>
        <taxon>Cactoideae</taxon>
        <taxon>Echinocereeae</taxon>
        <taxon>Carnegiea</taxon>
    </lineage>
</organism>
<dbReference type="GO" id="GO:0009409">
    <property type="term" value="P:response to cold"/>
    <property type="evidence" value="ECO:0007669"/>
    <property type="project" value="TreeGrafter"/>
</dbReference>
<dbReference type="FunFam" id="1.10.220.10:FF:000001">
    <property type="entry name" value="Annexin"/>
    <property type="match status" value="1"/>
</dbReference>
<dbReference type="SUPFAM" id="SSF47874">
    <property type="entry name" value="Annexin"/>
    <property type="match status" value="1"/>
</dbReference>
<protein>
    <recommendedName>
        <fullName evidence="5">Annexin</fullName>
    </recommendedName>
</protein>
<dbReference type="GO" id="GO:0009408">
    <property type="term" value="P:response to heat"/>
    <property type="evidence" value="ECO:0007669"/>
    <property type="project" value="TreeGrafter"/>
</dbReference>
<evidence type="ECO:0008006" key="5">
    <source>
        <dbReference type="Google" id="ProtNLM"/>
    </source>
</evidence>
<proteinExistence type="predicted"/>
<gene>
    <name evidence="3" type="ORF">Cgig2_026668</name>
</gene>
<sequence>MAATLIAPENADPIADAELLRKACQGKVGTMDGEQMKGLISVIGHRNAAQRRMIKEAYESQYNENLIRRLEKELHGDFERAMCWWMLEPFDREGVFANAALKKSDYKVIIELSCIPSAEEQLAFKRAYQARYKHSLEEHVASHFTGDFRNVNLIILTTDQTDEFATDCFQHCQNLVRCLKCAIAAAPSVGEYETEETDKNLAQVEAEILHNCIKDKSYNHDDMIRILTTRSKAQLVTTFYHFKDAYGTPITESLASDDDSHFITALQTAILCIKSPQEYLEMVLSDAIHNHGADKDALTRVVITRAEKDLGEIKELYCKRHSTTLEEAVAKATSGDYKTFILTLLGKEDH</sequence>
<evidence type="ECO:0000256" key="1">
    <source>
        <dbReference type="ARBA" id="ARBA00022737"/>
    </source>
</evidence>
<dbReference type="GO" id="GO:0005886">
    <property type="term" value="C:plasma membrane"/>
    <property type="evidence" value="ECO:0007669"/>
    <property type="project" value="TreeGrafter"/>
</dbReference>
<dbReference type="GO" id="GO:0009414">
    <property type="term" value="P:response to water deprivation"/>
    <property type="evidence" value="ECO:0007669"/>
    <property type="project" value="TreeGrafter"/>
</dbReference>
<reference evidence="3" key="1">
    <citation type="submission" date="2022-04" db="EMBL/GenBank/DDBJ databases">
        <title>Carnegiea gigantea Genome sequencing and assembly v2.</title>
        <authorList>
            <person name="Copetti D."/>
            <person name="Sanderson M.J."/>
            <person name="Burquez A."/>
            <person name="Wojciechowski M.F."/>
        </authorList>
    </citation>
    <scope>NUCLEOTIDE SEQUENCE</scope>
    <source>
        <strain evidence="3">SGP5-SGP5p</strain>
        <tissue evidence="3">Aerial part</tissue>
    </source>
</reference>
<dbReference type="GO" id="GO:0001786">
    <property type="term" value="F:phosphatidylserine binding"/>
    <property type="evidence" value="ECO:0007669"/>
    <property type="project" value="TreeGrafter"/>
</dbReference>
<dbReference type="OrthoDB" id="37886at2759"/>
<dbReference type="FunFam" id="1.10.220.10:FF:000009">
    <property type="entry name" value="Annexin"/>
    <property type="match status" value="1"/>
</dbReference>
<evidence type="ECO:0000313" key="4">
    <source>
        <dbReference type="Proteomes" id="UP001153076"/>
    </source>
</evidence>
<accession>A0A9Q1GME5</accession>
<dbReference type="GO" id="GO:0005544">
    <property type="term" value="F:calcium-dependent phospholipid binding"/>
    <property type="evidence" value="ECO:0007669"/>
    <property type="project" value="InterPro"/>
</dbReference>
<keyword evidence="1" id="KW-0677">Repeat</keyword>
<dbReference type="PANTHER" id="PTHR10502:SF193">
    <property type="entry name" value="ANNEXIN D8"/>
    <property type="match status" value="1"/>
</dbReference>
<evidence type="ECO:0000313" key="3">
    <source>
        <dbReference type="EMBL" id="KAJ8421680.1"/>
    </source>
</evidence>
<keyword evidence="4" id="KW-1185">Reference proteome</keyword>
<dbReference type="PANTHER" id="PTHR10502">
    <property type="entry name" value="ANNEXIN"/>
    <property type="match status" value="1"/>
</dbReference>
<dbReference type="PROSITE" id="PS51897">
    <property type="entry name" value="ANNEXIN_2"/>
    <property type="match status" value="3"/>
</dbReference>
<dbReference type="GO" id="GO:0009651">
    <property type="term" value="P:response to salt stress"/>
    <property type="evidence" value="ECO:0007669"/>
    <property type="project" value="TreeGrafter"/>
</dbReference>
<dbReference type="Gene3D" id="1.10.220.10">
    <property type="entry name" value="Annexin"/>
    <property type="match status" value="4"/>
</dbReference>
<name>A0A9Q1GME5_9CARY</name>
<keyword evidence="2" id="KW-0041">Annexin</keyword>
<dbReference type="EMBL" id="JAKOGI010002600">
    <property type="protein sequence ID" value="KAJ8421680.1"/>
    <property type="molecule type" value="Genomic_DNA"/>
</dbReference>
<dbReference type="InterPro" id="IPR037104">
    <property type="entry name" value="Annexin_sf"/>
</dbReference>
<dbReference type="Pfam" id="PF00191">
    <property type="entry name" value="Annexin"/>
    <property type="match status" value="4"/>
</dbReference>
<dbReference type="GO" id="GO:0005509">
    <property type="term" value="F:calcium ion binding"/>
    <property type="evidence" value="ECO:0007669"/>
    <property type="project" value="InterPro"/>
</dbReference>
<dbReference type="InterPro" id="IPR018502">
    <property type="entry name" value="Annexin_repeat"/>
</dbReference>
<dbReference type="SMART" id="SM00335">
    <property type="entry name" value="ANX"/>
    <property type="match status" value="4"/>
</dbReference>
<dbReference type="AlphaFoldDB" id="A0A9Q1GME5"/>
<dbReference type="GO" id="GO:0005737">
    <property type="term" value="C:cytoplasm"/>
    <property type="evidence" value="ECO:0007669"/>
    <property type="project" value="TreeGrafter"/>
</dbReference>